<feature type="chain" id="PRO_5013021084" description="DUF1104 domain-containing protein" evidence="2">
    <location>
        <begin position="18"/>
        <end position="72"/>
    </location>
</feature>
<name>A0A1P8KMZ6_9BACT</name>
<evidence type="ECO:0000256" key="2">
    <source>
        <dbReference type="SAM" id="SignalP"/>
    </source>
</evidence>
<evidence type="ECO:0000313" key="4">
    <source>
        <dbReference type="Proteomes" id="UP000186074"/>
    </source>
</evidence>
<accession>A0A1P8KMZ6</accession>
<evidence type="ECO:0000256" key="1">
    <source>
        <dbReference type="SAM" id="MobiDB-lite"/>
    </source>
</evidence>
<feature type="signal peptide" evidence="2">
    <location>
        <begin position="1"/>
        <end position="17"/>
    </location>
</feature>
<dbReference type="RefSeq" id="WP_076087064.1">
    <property type="nucleotide sequence ID" value="NZ_CP019070.1"/>
</dbReference>
<feature type="region of interest" description="Disordered" evidence="1">
    <location>
        <begin position="49"/>
        <end position="72"/>
    </location>
</feature>
<dbReference type="EMBL" id="CP019070">
    <property type="protein sequence ID" value="APW65908.1"/>
    <property type="molecule type" value="Genomic_DNA"/>
</dbReference>
<keyword evidence="4" id="KW-1185">Reference proteome</keyword>
<dbReference type="AlphaFoldDB" id="A0A1P8KMZ6"/>
<dbReference type="Proteomes" id="UP000186074">
    <property type="component" value="Chromosome"/>
</dbReference>
<dbReference type="Pfam" id="PF06518">
    <property type="entry name" value="DUF1104"/>
    <property type="match status" value="1"/>
</dbReference>
<dbReference type="KEGG" id="alp:LPB137_08580"/>
<reference evidence="3 4" key="1">
    <citation type="submission" date="2017-01" db="EMBL/GenBank/DDBJ databases">
        <title>Genome sequencing of Arcobacter sp. LPB0137.</title>
        <authorList>
            <person name="Lee G.-W."/>
            <person name="Yi H."/>
        </authorList>
    </citation>
    <scope>NUCLEOTIDE SEQUENCE [LARGE SCALE GENOMIC DNA]</scope>
    <source>
        <strain evidence="3 4">LPB0137</strain>
    </source>
</reference>
<dbReference type="OrthoDB" id="5340094at2"/>
<sequence>MKKKIILFFLITSFVFAKVDYSEMSTQELIAIMGYVKDKNKKQFVRELNSRTSTMSEKEKQNYKNNLPKLNK</sequence>
<proteinExistence type="predicted"/>
<gene>
    <name evidence="3" type="ORF">LPB137_08580</name>
</gene>
<organism evidence="3 4">
    <name type="scientific">Poseidonibacter parvus</name>
    <dbReference type="NCBI Taxonomy" id="1850254"/>
    <lineage>
        <taxon>Bacteria</taxon>
        <taxon>Pseudomonadati</taxon>
        <taxon>Campylobacterota</taxon>
        <taxon>Epsilonproteobacteria</taxon>
        <taxon>Campylobacterales</taxon>
        <taxon>Arcobacteraceae</taxon>
        <taxon>Poseidonibacter</taxon>
    </lineage>
</organism>
<evidence type="ECO:0000313" key="3">
    <source>
        <dbReference type="EMBL" id="APW65908.1"/>
    </source>
</evidence>
<dbReference type="STRING" id="1850254.LPB137_08580"/>
<keyword evidence="2" id="KW-0732">Signal</keyword>
<dbReference type="InterPro" id="IPR009488">
    <property type="entry name" value="DUF1104"/>
</dbReference>
<protein>
    <recommendedName>
        <fullName evidence="5">DUF1104 domain-containing protein</fullName>
    </recommendedName>
</protein>
<dbReference type="InterPro" id="IPR038310">
    <property type="entry name" value="DUF1104_sf"/>
</dbReference>
<dbReference type="Gene3D" id="1.20.120.1430">
    <property type="entry name" value="HP0721 helical bundle"/>
    <property type="match status" value="1"/>
</dbReference>
<evidence type="ECO:0008006" key="5">
    <source>
        <dbReference type="Google" id="ProtNLM"/>
    </source>
</evidence>